<evidence type="ECO:0000256" key="1">
    <source>
        <dbReference type="SAM" id="SignalP"/>
    </source>
</evidence>
<dbReference type="AlphaFoldDB" id="A0ABD3RMX4"/>
<organism evidence="2 3">
    <name type="scientific">Penstemon smallii</name>
    <dbReference type="NCBI Taxonomy" id="265156"/>
    <lineage>
        <taxon>Eukaryota</taxon>
        <taxon>Viridiplantae</taxon>
        <taxon>Streptophyta</taxon>
        <taxon>Embryophyta</taxon>
        <taxon>Tracheophyta</taxon>
        <taxon>Spermatophyta</taxon>
        <taxon>Magnoliopsida</taxon>
        <taxon>eudicotyledons</taxon>
        <taxon>Gunneridae</taxon>
        <taxon>Pentapetalae</taxon>
        <taxon>asterids</taxon>
        <taxon>lamiids</taxon>
        <taxon>Lamiales</taxon>
        <taxon>Plantaginaceae</taxon>
        <taxon>Cheloneae</taxon>
        <taxon>Penstemon</taxon>
    </lineage>
</organism>
<keyword evidence="3" id="KW-1185">Reference proteome</keyword>
<dbReference type="SUPFAM" id="SSF55486">
    <property type="entry name" value="Metalloproteases ('zincins'), catalytic domain"/>
    <property type="match status" value="1"/>
</dbReference>
<dbReference type="Proteomes" id="UP001634393">
    <property type="component" value="Unassembled WGS sequence"/>
</dbReference>
<dbReference type="EMBL" id="JBJXBP010000008">
    <property type="protein sequence ID" value="KAL3814278.1"/>
    <property type="molecule type" value="Genomic_DNA"/>
</dbReference>
<keyword evidence="1" id="KW-0732">Signal</keyword>
<dbReference type="InterPro" id="IPR007541">
    <property type="entry name" value="Uncharacterised_BSP"/>
</dbReference>
<name>A0ABD3RMX4_9LAMI</name>
<feature type="chain" id="PRO_5044742719" evidence="1">
    <location>
        <begin position="22"/>
        <end position="253"/>
    </location>
</feature>
<sequence length="253" mass="28821">MTNFLAFFSLYSLLFFTISQSQVISTTQYNIINNVPNIPGGARFDQEIGVPYTLNLMETINQFIYEIFEQPGPSDRRPVPILTVYISDFIDAAGYTNGPNINISAPVIENFGPGLEQARWYFNCLMYHEMTHIFQWFGSGIEKSTAPGGLTEGVADYVMIKSGFYDPDATEKPGSGQRWDEGYGVTAWFLIYCDGLRRGFTAELNNKMRYSYSDELFVDLLGKSVDELWRDYKAQYKNNNSSENFSSEIGNRR</sequence>
<dbReference type="PANTHER" id="PTHR33321:SF12">
    <property type="entry name" value="PLANT BASIC SECRETORY PROTEIN (BSP) FAMILY PROTEIN"/>
    <property type="match status" value="1"/>
</dbReference>
<feature type="signal peptide" evidence="1">
    <location>
        <begin position="1"/>
        <end position="21"/>
    </location>
</feature>
<accession>A0ABD3RMX4</accession>
<dbReference type="PANTHER" id="PTHR33321">
    <property type="match status" value="1"/>
</dbReference>
<dbReference type="Pfam" id="PF04450">
    <property type="entry name" value="BSP"/>
    <property type="match status" value="1"/>
</dbReference>
<comment type="caution">
    <text evidence="2">The sequence shown here is derived from an EMBL/GenBank/DDBJ whole genome shotgun (WGS) entry which is preliminary data.</text>
</comment>
<evidence type="ECO:0000313" key="3">
    <source>
        <dbReference type="Proteomes" id="UP001634393"/>
    </source>
</evidence>
<evidence type="ECO:0000313" key="2">
    <source>
        <dbReference type="EMBL" id="KAL3814278.1"/>
    </source>
</evidence>
<protein>
    <submittedName>
        <fullName evidence="2">Uncharacterized protein</fullName>
    </submittedName>
</protein>
<proteinExistence type="predicted"/>
<reference evidence="2 3" key="1">
    <citation type="submission" date="2024-12" db="EMBL/GenBank/DDBJ databases">
        <title>The unique morphological basis and parallel evolutionary history of personate flowers in Penstemon.</title>
        <authorList>
            <person name="Depatie T.H."/>
            <person name="Wessinger C.A."/>
        </authorList>
    </citation>
    <scope>NUCLEOTIDE SEQUENCE [LARGE SCALE GENOMIC DNA]</scope>
    <source>
        <strain evidence="2">WTNN_2</strain>
        <tissue evidence="2">Leaf</tissue>
    </source>
</reference>
<gene>
    <name evidence="2" type="ORF">ACJIZ3_015546</name>
</gene>